<dbReference type="EMBL" id="BTSY01000007">
    <property type="protein sequence ID" value="GMT35855.1"/>
    <property type="molecule type" value="Genomic_DNA"/>
</dbReference>
<proteinExistence type="predicted"/>
<gene>
    <name evidence="2" type="ORF">PFISCL1PPCAC_27152</name>
</gene>
<evidence type="ECO:0000256" key="1">
    <source>
        <dbReference type="SAM" id="MobiDB-lite"/>
    </source>
</evidence>
<feature type="compositionally biased region" description="Basic and acidic residues" evidence="1">
    <location>
        <begin position="244"/>
        <end position="255"/>
    </location>
</feature>
<feature type="non-terminal residue" evidence="2">
    <location>
        <position position="1"/>
    </location>
</feature>
<feature type="region of interest" description="Disordered" evidence="1">
    <location>
        <begin position="1"/>
        <end position="22"/>
    </location>
</feature>
<feature type="compositionally biased region" description="Basic and acidic residues" evidence="1">
    <location>
        <begin position="1"/>
        <end position="10"/>
    </location>
</feature>
<evidence type="ECO:0000313" key="3">
    <source>
        <dbReference type="Proteomes" id="UP001432322"/>
    </source>
</evidence>
<dbReference type="Proteomes" id="UP001432322">
    <property type="component" value="Unassembled WGS sequence"/>
</dbReference>
<feature type="compositionally biased region" description="Basic and acidic residues" evidence="1">
    <location>
        <begin position="185"/>
        <end position="196"/>
    </location>
</feature>
<reference evidence="2" key="1">
    <citation type="submission" date="2023-10" db="EMBL/GenBank/DDBJ databases">
        <title>Genome assembly of Pristionchus species.</title>
        <authorList>
            <person name="Yoshida K."/>
            <person name="Sommer R.J."/>
        </authorList>
    </citation>
    <scope>NUCLEOTIDE SEQUENCE</scope>
    <source>
        <strain evidence="2">RS5133</strain>
    </source>
</reference>
<keyword evidence="3" id="KW-1185">Reference proteome</keyword>
<feature type="compositionally biased region" description="Basic and acidic residues" evidence="1">
    <location>
        <begin position="149"/>
        <end position="164"/>
    </location>
</feature>
<sequence>NWDEYKDKVIHPPSDSQEEDGDEESQYYVHSFSDAKFRGAQLMFRTVWWPSFVSVDFLKTKMTEKHRKLMKKRLGKKFTKRFVAWNGQNGFRRCHQSLIRYRPAGVSKKERRERKQPHIRIRIKIAEPPTVAVESSELLLNERVDVDEIDKPSDSSINDRHMENSDENPDEVTSRFIPSDSSDLDLEHSDGNRQGELDGLEANSAAIDEQFADADEMGLGKAMEGATEADEAQDNTADVGQESSTHEFDPSKVKEEIEEEEDPFKEELISCFLREMSIPPVETAADGNLEDDSLEFDIDSLVSPLAD</sequence>
<feature type="region of interest" description="Disordered" evidence="1">
    <location>
        <begin position="149"/>
        <end position="197"/>
    </location>
</feature>
<name>A0AAV5WWL5_9BILA</name>
<evidence type="ECO:0000313" key="2">
    <source>
        <dbReference type="EMBL" id="GMT35855.1"/>
    </source>
</evidence>
<accession>A0AAV5WWL5</accession>
<feature type="region of interest" description="Disordered" evidence="1">
    <location>
        <begin position="223"/>
        <end position="264"/>
    </location>
</feature>
<feature type="compositionally biased region" description="Polar residues" evidence="1">
    <location>
        <begin position="234"/>
        <end position="243"/>
    </location>
</feature>
<comment type="caution">
    <text evidence="2">The sequence shown here is derived from an EMBL/GenBank/DDBJ whole genome shotgun (WGS) entry which is preliminary data.</text>
</comment>
<protein>
    <submittedName>
        <fullName evidence="2">Uncharacterized protein</fullName>
    </submittedName>
</protein>
<dbReference type="AlphaFoldDB" id="A0AAV5WWL5"/>
<organism evidence="2 3">
    <name type="scientific">Pristionchus fissidentatus</name>
    <dbReference type="NCBI Taxonomy" id="1538716"/>
    <lineage>
        <taxon>Eukaryota</taxon>
        <taxon>Metazoa</taxon>
        <taxon>Ecdysozoa</taxon>
        <taxon>Nematoda</taxon>
        <taxon>Chromadorea</taxon>
        <taxon>Rhabditida</taxon>
        <taxon>Rhabditina</taxon>
        <taxon>Diplogasteromorpha</taxon>
        <taxon>Diplogasteroidea</taxon>
        <taxon>Neodiplogasteridae</taxon>
        <taxon>Pristionchus</taxon>
    </lineage>
</organism>